<dbReference type="RefSeq" id="WP_120115381.1">
    <property type="nucleotide sequence ID" value="NZ_DAMDJW010000315.1"/>
</dbReference>
<dbReference type="AlphaFoldDB" id="A0A429XAZ6"/>
<dbReference type="EMBL" id="QYTW02000004">
    <property type="protein sequence ID" value="RST60531.1"/>
    <property type="molecule type" value="Genomic_DNA"/>
</dbReference>
<dbReference type="Proteomes" id="UP000287296">
    <property type="component" value="Unassembled WGS sequence"/>
</dbReference>
<sequence length="68" mass="7873">MALALRDRQQESDAKLENLSFNVHKLHGDIVSIKDTVTDIKGEIEFTYEKTSKNELEIFKPKREHTEG</sequence>
<name>A0A429XAZ6_SIMTE</name>
<proteinExistence type="predicted"/>
<dbReference type="OrthoDB" id="2679415at2"/>
<protein>
    <submittedName>
        <fullName evidence="1">Uncharacterized protein</fullName>
    </submittedName>
</protein>
<evidence type="ECO:0000313" key="1">
    <source>
        <dbReference type="EMBL" id="RST60531.1"/>
    </source>
</evidence>
<accession>A0A429XAZ6</accession>
<gene>
    <name evidence="1" type="ORF">D5F11_006775</name>
</gene>
<comment type="caution">
    <text evidence="1">The sequence shown here is derived from an EMBL/GenBank/DDBJ whole genome shotgun (WGS) entry which is preliminary data.</text>
</comment>
<organism evidence="1 2">
    <name type="scientific">Siminovitchia terrae</name>
    <name type="common">Bacillus terrae</name>
    <dbReference type="NCBI Taxonomy" id="1914933"/>
    <lineage>
        <taxon>Bacteria</taxon>
        <taxon>Bacillati</taxon>
        <taxon>Bacillota</taxon>
        <taxon>Bacilli</taxon>
        <taxon>Bacillales</taxon>
        <taxon>Bacillaceae</taxon>
        <taxon>Siminovitchia</taxon>
    </lineage>
</organism>
<evidence type="ECO:0000313" key="2">
    <source>
        <dbReference type="Proteomes" id="UP000287296"/>
    </source>
</evidence>
<reference evidence="1 2" key="1">
    <citation type="submission" date="2018-12" db="EMBL/GenBank/DDBJ databases">
        <authorList>
            <person name="Sun L."/>
            <person name="Chen Z."/>
        </authorList>
    </citation>
    <scope>NUCLEOTIDE SEQUENCE [LARGE SCALE GENOMIC DNA]</scope>
    <source>
        <strain evidence="1 2">LMG 29736</strain>
    </source>
</reference>